<evidence type="ECO:0000256" key="6">
    <source>
        <dbReference type="ARBA" id="ARBA00023136"/>
    </source>
</evidence>
<dbReference type="Pfam" id="PF07686">
    <property type="entry name" value="V-set"/>
    <property type="match status" value="1"/>
</dbReference>
<dbReference type="Pfam" id="PF22705">
    <property type="entry name" value="C2-set_3"/>
    <property type="match status" value="1"/>
</dbReference>
<dbReference type="InterPro" id="IPR053896">
    <property type="entry name" value="BTN3A2-like_Ig-C"/>
</dbReference>
<dbReference type="PANTHER" id="PTHR24100">
    <property type="entry name" value="BUTYROPHILIN"/>
    <property type="match status" value="1"/>
</dbReference>
<dbReference type="SUPFAM" id="SSF49899">
    <property type="entry name" value="Concanavalin A-like lectins/glucanases"/>
    <property type="match status" value="1"/>
</dbReference>
<keyword evidence="5 8" id="KW-1133">Transmembrane helix</keyword>
<comment type="similarity">
    <text evidence="2">Belongs to the immunoglobulin superfamily. BTN/MOG family.</text>
</comment>
<dbReference type="GO" id="GO:0009897">
    <property type="term" value="C:external side of plasma membrane"/>
    <property type="evidence" value="ECO:0007669"/>
    <property type="project" value="TreeGrafter"/>
</dbReference>
<feature type="domain" description="Ig-like" evidence="11">
    <location>
        <begin position="138"/>
        <end position="218"/>
    </location>
</feature>
<dbReference type="Gene3D" id="2.60.40.10">
    <property type="entry name" value="Immunoglobulins"/>
    <property type="match status" value="2"/>
</dbReference>
<dbReference type="GeneID" id="102811223"/>
<dbReference type="AlphaFoldDB" id="A0A9B0U5C5"/>
<name>A0A9B0U5C5_CHRAS</name>
<evidence type="ECO:0000256" key="4">
    <source>
        <dbReference type="ARBA" id="ARBA00022729"/>
    </source>
</evidence>
<sequence>MFLVLAFVLSLLKLVSGQWEVNGPAKPVQAMVGDDAIFSCFLSPETSAETMEVRFFKSLFSHVVHNYKDGEEQNYMQKQDYRGRTEFMKDSITTGRVFLKLKNITSSDAGTYGCWFASQTYYNEAIWELRVSGWGSTPLVSLTGYVDGGIQLRCQSSGWFPQPIVKWKDPQGQDLSSDTRMNLDSHGMFDVETSFVVKENARNISCSIQYADQSRGVQSRLWIGETFFQPSPWRLASILLGLLFCSLFIGAVGYWIFIIKSQSKYQRKTLNCDRRRTQKQAEWRDARKHTAMVTLDPDTAHPQLIISNLKSVTHREVPQEVPSSKKRFKKRQCVVASQGFSAGKHYWEVDVGFKKRWCLGVCQDNVDRQDKDGILSPQYGYWIIGQSKADGYFTFNPKRICLSLKTNPTRVGIFLDYEGGDISFFSINDQCHIYTLEHQFEGLLRPFIEPWSYSEENQMPIVII</sequence>
<dbReference type="PROSITE" id="PS50835">
    <property type="entry name" value="IG_LIKE"/>
    <property type="match status" value="1"/>
</dbReference>
<dbReference type="InterPro" id="IPR007110">
    <property type="entry name" value="Ig-like_dom"/>
</dbReference>
<dbReference type="FunFam" id="2.60.120.920:FF:000073">
    <property type="entry name" value="Butyrophilin like 3"/>
    <property type="match status" value="1"/>
</dbReference>
<dbReference type="InterPro" id="IPR006574">
    <property type="entry name" value="PRY"/>
</dbReference>
<dbReference type="InterPro" id="IPR036179">
    <property type="entry name" value="Ig-like_dom_sf"/>
</dbReference>
<dbReference type="PROSITE" id="PS50188">
    <property type="entry name" value="B302_SPRY"/>
    <property type="match status" value="1"/>
</dbReference>
<feature type="signal peptide" evidence="9">
    <location>
        <begin position="1"/>
        <end position="17"/>
    </location>
</feature>
<dbReference type="InterPro" id="IPR013106">
    <property type="entry name" value="Ig_V-set"/>
</dbReference>
<protein>
    <submittedName>
        <fullName evidence="13">Butyrophilin-like protein 8-like</fullName>
    </submittedName>
</protein>
<dbReference type="InterPro" id="IPR003599">
    <property type="entry name" value="Ig_sub"/>
</dbReference>
<evidence type="ECO:0000256" key="7">
    <source>
        <dbReference type="ARBA" id="ARBA00023319"/>
    </source>
</evidence>
<dbReference type="SMART" id="SM00449">
    <property type="entry name" value="SPRY"/>
    <property type="match status" value="1"/>
</dbReference>
<gene>
    <name evidence="13" type="primary">BTNL8</name>
</gene>
<evidence type="ECO:0000256" key="1">
    <source>
        <dbReference type="ARBA" id="ARBA00004479"/>
    </source>
</evidence>
<dbReference type="RefSeq" id="XP_006877326.1">
    <property type="nucleotide sequence ID" value="XM_006877264.1"/>
</dbReference>
<accession>A0A9B0U5C5</accession>
<dbReference type="InterPro" id="IPR050504">
    <property type="entry name" value="IgSF_BTN/MOG"/>
</dbReference>
<evidence type="ECO:0000256" key="5">
    <source>
        <dbReference type="ARBA" id="ARBA00022989"/>
    </source>
</evidence>
<keyword evidence="12" id="KW-1185">Reference proteome</keyword>
<proteinExistence type="inferred from homology"/>
<reference evidence="13" key="1">
    <citation type="submission" date="2025-08" db="UniProtKB">
        <authorList>
            <consortium name="RefSeq"/>
        </authorList>
    </citation>
    <scope>IDENTIFICATION</scope>
    <source>
        <tissue evidence="13">Spleen</tissue>
    </source>
</reference>
<evidence type="ECO:0000256" key="9">
    <source>
        <dbReference type="SAM" id="SignalP"/>
    </source>
</evidence>
<evidence type="ECO:0000256" key="2">
    <source>
        <dbReference type="ARBA" id="ARBA00007591"/>
    </source>
</evidence>
<dbReference type="SMART" id="SM00409">
    <property type="entry name" value="IG"/>
    <property type="match status" value="1"/>
</dbReference>
<dbReference type="SUPFAM" id="SSF48726">
    <property type="entry name" value="Immunoglobulin"/>
    <property type="match status" value="2"/>
</dbReference>
<dbReference type="OrthoDB" id="6105938at2759"/>
<feature type="chain" id="PRO_5039555338" evidence="9">
    <location>
        <begin position="18"/>
        <end position="464"/>
    </location>
</feature>
<evidence type="ECO:0000259" key="10">
    <source>
        <dbReference type="PROSITE" id="PS50188"/>
    </source>
</evidence>
<dbReference type="GO" id="GO:0005102">
    <property type="term" value="F:signaling receptor binding"/>
    <property type="evidence" value="ECO:0007669"/>
    <property type="project" value="TreeGrafter"/>
</dbReference>
<evidence type="ECO:0000313" key="12">
    <source>
        <dbReference type="Proteomes" id="UP000504623"/>
    </source>
</evidence>
<dbReference type="InterPro" id="IPR001870">
    <property type="entry name" value="B30.2/SPRY"/>
</dbReference>
<feature type="domain" description="B30.2/SPRY" evidence="10">
    <location>
        <begin position="273"/>
        <end position="464"/>
    </location>
</feature>
<dbReference type="InterPro" id="IPR003877">
    <property type="entry name" value="SPRY_dom"/>
</dbReference>
<dbReference type="PANTHER" id="PTHR24100:SF108">
    <property type="entry name" value="BUTYROPHILIN-LIKE PROTEIN 8"/>
    <property type="match status" value="1"/>
</dbReference>
<dbReference type="CDD" id="cd05713">
    <property type="entry name" value="IgV_MOG_like"/>
    <property type="match status" value="1"/>
</dbReference>
<dbReference type="GO" id="GO:0050852">
    <property type="term" value="P:T cell receptor signaling pathway"/>
    <property type="evidence" value="ECO:0007669"/>
    <property type="project" value="TreeGrafter"/>
</dbReference>
<dbReference type="CDD" id="cd13733">
    <property type="entry name" value="SPRY_PRY_C-I_1"/>
    <property type="match status" value="1"/>
</dbReference>
<dbReference type="FunFam" id="2.60.40.10:FF:000088">
    <property type="entry name" value="Butyrophilin subfamily 1 member A1"/>
    <property type="match status" value="1"/>
</dbReference>
<dbReference type="GO" id="GO:0001817">
    <property type="term" value="P:regulation of cytokine production"/>
    <property type="evidence" value="ECO:0007669"/>
    <property type="project" value="TreeGrafter"/>
</dbReference>
<dbReference type="Proteomes" id="UP000504623">
    <property type="component" value="Unplaced"/>
</dbReference>
<comment type="subcellular location">
    <subcellularLocation>
        <location evidence="1">Membrane</location>
        <topology evidence="1">Single-pass type I membrane protein</topology>
    </subcellularLocation>
</comment>
<feature type="transmembrane region" description="Helical" evidence="8">
    <location>
        <begin position="235"/>
        <end position="258"/>
    </location>
</feature>
<keyword evidence="4 9" id="KW-0732">Signal</keyword>
<evidence type="ECO:0000313" key="13">
    <source>
        <dbReference type="RefSeq" id="XP_006877326.1"/>
    </source>
</evidence>
<dbReference type="InterPro" id="IPR043136">
    <property type="entry name" value="B30.2/SPRY_sf"/>
</dbReference>
<evidence type="ECO:0000256" key="3">
    <source>
        <dbReference type="ARBA" id="ARBA00022692"/>
    </source>
</evidence>
<keyword evidence="7" id="KW-0393">Immunoglobulin domain</keyword>
<dbReference type="FunFam" id="2.60.40.10:FF:000208">
    <property type="entry name" value="Butyrophilin subfamily 1 member A1"/>
    <property type="match status" value="1"/>
</dbReference>
<dbReference type="Gene3D" id="2.60.120.920">
    <property type="match status" value="1"/>
</dbReference>
<keyword evidence="3 8" id="KW-0812">Transmembrane</keyword>
<evidence type="ECO:0000256" key="8">
    <source>
        <dbReference type="SAM" id="Phobius"/>
    </source>
</evidence>
<organism evidence="12 13">
    <name type="scientific">Chrysochloris asiatica</name>
    <name type="common">Cape golden mole</name>
    <dbReference type="NCBI Taxonomy" id="185453"/>
    <lineage>
        <taxon>Eukaryota</taxon>
        <taxon>Metazoa</taxon>
        <taxon>Chordata</taxon>
        <taxon>Craniata</taxon>
        <taxon>Vertebrata</taxon>
        <taxon>Euteleostomi</taxon>
        <taxon>Mammalia</taxon>
        <taxon>Eutheria</taxon>
        <taxon>Afrotheria</taxon>
        <taxon>Chrysochloridae</taxon>
        <taxon>Chrysochlorinae</taxon>
        <taxon>Chrysochloris</taxon>
    </lineage>
</organism>
<dbReference type="InterPro" id="IPR013320">
    <property type="entry name" value="ConA-like_dom_sf"/>
</dbReference>
<evidence type="ECO:0000259" key="11">
    <source>
        <dbReference type="PROSITE" id="PS50835"/>
    </source>
</evidence>
<dbReference type="CTD" id="79908"/>
<keyword evidence="6 8" id="KW-0472">Membrane</keyword>
<dbReference type="Pfam" id="PF13765">
    <property type="entry name" value="PRY"/>
    <property type="match status" value="1"/>
</dbReference>
<dbReference type="InterPro" id="IPR003879">
    <property type="entry name" value="Butyrophylin_SPRY"/>
</dbReference>
<dbReference type="InterPro" id="IPR013783">
    <property type="entry name" value="Ig-like_fold"/>
</dbReference>
<dbReference type="PRINTS" id="PR01407">
    <property type="entry name" value="BUTYPHLNCDUF"/>
</dbReference>
<dbReference type="Pfam" id="PF00622">
    <property type="entry name" value="SPRY"/>
    <property type="match status" value="1"/>
</dbReference>
<dbReference type="SMART" id="SM00589">
    <property type="entry name" value="PRY"/>
    <property type="match status" value="1"/>
</dbReference>